<dbReference type="RefSeq" id="WP_015089594.1">
    <property type="nucleotide sequence ID" value="NC_019567.1"/>
</dbReference>
<evidence type="ECO:0008006" key="4">
    <source>
        <dbReference type="Google" id="ProtNLM"/>
    </source>
</evidence>
<protein>
    <recommendedName>
        <fullName evidence="4">VWFA domain-containing protein</fullName>
    </recommendedName>
</protein>
<evidence type="ECO:0000313" key="2">
    <source>
        <dbReference type="EMBL" id="AFY00110.1"/>
    </source>
</evidence>
<dbReference type="KEGG" id="bbat:Bdt_0402"/>
<gene>
    <name evidence="2" type="ORF">Bdt_0402</name>
</gene>
<dbReference type="PROSITE" id="PS51257">
    <property type="entry name" value="PROKAR_LIPOPROTEIN"/>
    <property type="match status" value="1"/>
</dbReference>
<name>K7YU13_BDEBC</name>
<dbReference type="STRING" id="1069642.Bdt_0402"/>
<proteinExistence type="predicted"/>
<dbReference type="HOGENOM" id="CLU_815508_0_0_7"/>
<evidence type="ECO:0000256" key="1">
    <source>
        <dbReference type="SAM" id="SignalP"/>
    </source>
</evidence>
<sequence length="423" mass="47452">MKQIIALCIYTSALMLATACSPESPALMAQQDPIPETPVEIPQYEMPAQQEFKWITEDGGQSQLDFNPQVDILFVTDNSESMKSAQENLVRNLDRFTNGINKNAMIDYQIGVISTWDNSDRFLKTKKDKYGIGELRHIKDGKSQNYNKRFVTKKEKHLLASTLDLGVAPYDQGGPEDEEFFAPLTAALEKSGRGGVNEGFFREDAQLVVVFLTDADEFKQSRINPEQMARTLLDFKKGKANKLAVYGALVKASDSDQYKDWALRIHHKYNEQCFDMTQKTPKNNGTCTGFGPEKLEELIVRANEDKGAPDAIKSKYIVGIVNKKFGEDLARIGSDITKKTLSKEIFLTQRPRATADGSLQIRVRYGTPEQLNTGRGQVIPNKANGGWTYDPENNSVLLPGDIEYKYQDKARFAVDLIPLTLAQ</sequence>
<feature type="signal peptide" evidence="1">
    <location>
        <begin position="1"/>
        <end position="19"/>
    </location>
</feature>
<dbReference type="PATRIC" id="fig|1069642.3.peg.394"/>
<organism evidence="2 3">
    <name type="scientific">Bdellovibrio bacteriovorus str. Tiberius</name>
    <dbReference type="NCBI Taxonomy" id="1069642"/>
    <lineage>
        <taxon>Bacteria</taxon>
        <taxon>Pseudomonadati</taxon>
        <taxon>Bdellovibrionota</taxon>
        <taxon>Bdellovibrionia</taxon>
        <taxon>Bdellovibrionales</taxon>
        <taxon>Pseudobdellovibrionaceae</taxon>
        <taxon>Bdellovibrio</taxon>
    </lineage>
</organism>
<evidence type="ECO:0000313" key="3">
    <source>
        <dbReference type="Proteomes" id="UP000010074"/>
    </source>
</evidence>
<dbReference type="Gene3D" id="3.40.50.410">
    <property type="entry name" value="von Willebrand factor, type A domain"/>
    <property type="match status" value="1"/>
</dbReference>
<dbReference type="Proteomes" id="UP000010074">
    <property type="component" value="Chromosome"/>
</dbReference>
<dbReference type="InterPro" id="IPR036465">
    <property type="entry name" value="vWFA_dom_sf"/>
</dbReference>
<feature type="chain" id="PRO_5003913901" description="VWFA domain-containing protein" evidence="1">
    <location>
        <begin position="20"/>
        <end position="423"/>
    </location>
</feature>
<keyword evidence="1" id="KW-0732">Signal</keyword>
<reference evidence="2 3" key="1">
    <citation type="journal article" date="2012" name="BMC Genomics">
        <title>Genome analysis of a simultaneously predatory and prey-independent, novel Bdellovibrio bacteriovorus from the River Tiber, supports in silico predictions of both ancient and recent lateral gene transfer from diverse bacteria.</title>
        <authorList>
            <person name="Hobley L."/>
            <person name="Lerner T.R."/>
            <person name="Williams L.E."/>
            <person name="Lambert C."/>
            <person name="Till R."/>
            <person name="Milner D.S."/>
            <person name="Basford S.M."/>
            <person name="Capeness M.J."/>
            <person name="Fenton A.K."/>
            <person name="Atterbury R.J."/>
            <person name="Harris M.A."/>
            <person name="Sockett R.E."/>
        </authorList>
    </citation>
    <scope>NUCLEOTIDE SEQUENCE [LARGE SCALE GENOMIC DNA]</scope>
    <source>
        <strain evidence="2 3">Tiberius</strain>
    </source>
</reference>
<dbReference type="SUPFAM" id="SSF53300">
    <property type="entry name" value="vWA-like"/>
    <property type="match status" value="1"/>
</dbReference>
<dbReference type="OrthoDB" id="5288166at2"/>
<accession>K7YU13</accession>
<dbReference type="EMBL" id="CP002930">
    <property type="protein sequence ID" value="AFY00110.1"/>
    <property type="molecule type" value="Genomic_DNA"/>
</dbReference>
<dbReference type="AlphaFoldDB" id="K7YU13"/>